<gene>
    <name evidence="1" type="ORF">DPV69_01005</name>
</gene>
<proteinExistence type="predicted"/>
<reference evidence="1 2" key="1">
    <citation type="submission" date="2018-06" db="EMBL/GenBank/DDBJ databases">
        <title>Pedobacter endophyticus sp. nov., an endophytic bacterium isolated from a leaf of Triticum aestivum.</title>
        <authorList>
            <person name="Zhang L."/>
        </authorList>
    </citation>
    <scope>NUCLEOTIDE SEQUENCE [LARGE SCALE GENOMIC DNA]</scope>
    <source>
        <strain evidence="1 2">CM134L-2</strain>
    </source>
</reference>
<sequence>MTKILFFSIIIFCLFACKAQKIIKYENIKYEGFSYQATLNDSFVNKRLVFLKGTDSVFFNIKIPYDASVRNINDPGIFYNCTLRKDSLYSFELKKIPLSSISEEYNSYYKTNAKFKSKSKSKFIEVIKNTDYQYKGIYGMFVDINHELLMINKMVPAKDCIFQH</sequence>
<dbReference type="EMBL" id="SAYW01000001">
    <property type="protein sequence ID" value="RWU09957.1"/>
    <property type="molecule type" value="Genomic_DNA"/>
</dbReference>
<evidence type="ECO:0000313" key="1">
    <source>
        <dbReference type="EMBL" id="RWU09957.1"/>
    </source>
</evidence>
<accession>A0A443Z072</accession>
<dbReference type="Proteomes" id="UP000284120">
    <property type="component" value="Unassembled WGS sequence"/>
</dbReference>
<protein>
    <submittedName>
        <fullName evidence="1">Uncharacterized protein</fullName>
    </submittedName>
</protein>
<organism evidence="1 2">
    <name type="scientific">Pedobacter chitinilyticus</name>
    <dbReference type="NCBI Taxonomy" id="2233776"/>
    <lineage>
        <taxon>Bacteria</taxon>
        <taxon>Pseudomonadati</taxon>
        <taxon>Bacteroidota</taxon>
        <taxon>Sphingobacteriia</taxon>
        <taxon>Sphingobacteriales</taxon>
        <taxon>Sphingobacteriaceae</taxon>
        <taxon>Pedobacter</taxon>
    </lineage>
</organism>
<keyword evidence="2" id="KW-1185">Reference proteome</keyword>
<evidence type="ECO:0000313" key="2">
    <source>
        <dbReference type="Proteomes" id="UP000284120"/>
    </source>
</evidence>
<dbReference type="AlphaFoldDB" id="A0A443Z072"/>
<name>A0A443Z072_9SPHI</name>
<comment type="caution">
    <text evidence="1">The sequence shown here is derived from an EMBL/GenBank/DDBJ whole genome shotgun (WGS) entry which is preliminary data.</text>
</comment>
<dbReference type="RefSeq" id="WP_113645455.1">
    <property type="nucleotide sequence ID" value="NZ_QMHN01000001.1"/>
</dbReference>
<dbReference type="OrthoDB" id="1075325at2"/>